<organism evidence="2 3">
    <name type="scientific">Planococcus versutus</name>
    <dbReference type="NCBI Taxonomy" id="1302659"/>
    <lineage>
        <taxon>Bacteria</taxon>
        <taxon>Bacillati</taxon>
        <taxon>Bacillota</taxon>
        <taxon>Bacilli</taxon>
        <taxon>Bacillales</taxon>
        <taxon>Caryophanaceae</taxon>
        <taxon>Planococcus</taxon>
    </lineage>
</organism>
<name>A0A1B1RZ87_9BACL</name>
<evidence type="ECO:0000256" key="1">
    <source>
        <dbReference type="SAM" id="Phobius"/>
    </source>
</evidence>
<feature type="transmembrane region" description="Helical" evidence="1">
    <location>
        <begin position="46"/>
        <end position="68"/>
    </location>
</feature>
<keyword evidence="1" id="KW-0472">Membrane</keyword>
<dbReference type="AlphaFoldDB" id="A0A1B1RZ87"/>
<dbReference type="EMBL" id="CP016540">
    <property type="protein sequence ID" value="ANU26278.1"/>
    <property type="molecule type" value="Genomic_DNA"/>
</dbReference>
<keyword evidence="1" id="KW-1133">Transmembrane helix</keyword>
<protein>
    <submittedName>
        <fullName evidence="2">Uncharacterized protein</fullName>
    </submittedName>
</protein>
<accession>A0A1B1RZ87</accession>
<reference evidence="2" key="1">
    <citation type="submission" date="2016-10" db="EMBL/GenBank/DDBJ databases">
        <authorList>
            <person name="See-Too W.S."/>
        </authorList>
    </citation>
    <scope>NUCLEOTIDE SEQUENCE</scope>
    <source>
        <strain evidence="2">L10.15</strain>
    </source>
</reference>
<evidence type="ECO:0000313" key="3">
    <source>
        <dbReference type="Proteomes" id="UP000053354"/>
    </source>
</evidence>
<feature type="transmembrane region" description="Helical" evidence="1">
    <location>
        <begin position="12"/>
        <end position="34"/>
    </location>
</feature>
<evidence type="ECO:0000313" key="2">
    <source>
        <dbReference type="EMBL" id="ANU26278.1"/>
    </source>
</evidence>
<proteinExistence type="predicted"/>
<sequence length="123" mass="13576">MKITSLKKDIKDLSTFYTLVIFLVILIAVTVTVVSSFNPSPENTGLIGAILGGIIGGSLTLLGVYLTIEQQKTKDFLNAYPQLKNNTEEILESLEFLIVSLNSNNKKSIKPLIQSVIDWIVYT</sequence>
<dbReference type="RefSeq" id="WP_049694913.1">
    <property type="nucleotide sequence ID" value="NZ_CP016540.2"/>
</dbReference>
<keyword evidence="1" id="KW-0812">Transmembrane</keyword>
<dbReference type="STRING" id="1302659.I858_004430"/>
<dbReference type="KEGG" id="pll:I858_004430"/>
<keyword evidence="3" id="KW-1185">Reference proteome</keyword>
<gene>
    <name evidence="2" type="ORF">I858_004430</name>
</gene>
<dbReference type="Proteomes" id="UP000053354">
    <property type="component" value="Chromosome"/>
</dbReference>